<keyword evidence="2" id="KW-0647">Proteasome</keyword>
<dbReference type="InterPro" id="IPR054179">
    <property type="entry name" value="PSD13_N"/>
</dbReference>
<dbReference type="Proteomes" id="UP001648503">
    <property type="component" value="Unassembled WGS sequence"/>
</dbReference>
<dbReference type="PANTHER" id="PTHR10539">
    <property type="entry name" value="26S PROTEASOME NON-ATPASE REGULATORY SUBUNIT 13"/>
    <property type="match status" value="1"/>
</dbReference>
<keyword evidence="5" id="KW-1185">Reference proteome</keyword>
<name>A0ABQ8EWQ8_9FUNG</name>
<evidence type="ECO:0000313" key="4">
    <source>
        <dbReference type="EMBL" id="KAH6586656.1"/>
    </source>
</evidence>
<dbReference type="PANTHER" id="PTHR10539:SF0">
    <property type="entry name" value="26S PROTEASOME NON-ATPASE REGULATORY SUBUNIT 13"/>
    <property type="match status" value="1"/>
</dbReference>
<dbReference type="Pfam" id="PF01399">
    <property type="entry name" value="PCI"/>
    <property type="match status" value="1"/>
</dbReference>
<evidence type="ECO:0000256" key="2">
    <source>
        <dbReference type="ARBA" id="ARBA00022942"/>
    </source>
</evidence>
<comment type="caution">
    <text evidence="4">The sequence shown here is derived from an EMBL/GenBank/DDBJ whole genome shotgun (WGS) entry which is preliminary data.</text>
</comment>
<feature type="domain" description="PCI" evidence="3">
    <location>
        <begin position="183"/>
        <end position="353"/>
    </location>
</feature>
<dbReference type="SMART" id="SM00088">
    <property type="entry name" value="PINT"/>
    <property type="match status" value="1"/>
</dbReference>
<dbReference type="Pfam" id="PF22037">
    <property type="entry name" value="PSD13_N"/>
    <property type="match status" value="1"/>
</dbReference>
<proteinExistence type="inferred from homology"/>
<protein>
    <recommendedName>
        <fullName evidence="3">PCI domain-containing protein</fullName>
    </recommendedName>
</protein>
<evidence type="ECO:0000313" key="5">
    <source>
        <dbReference type="Proteomes" id="UP001648503"/>
    </source>
</evidence>
<dbReference type="InterPro" id="IPR000717">
    <property type="entry name" value="PCI_dom"/>
</dbReference>
<dbReference type="InterPro" id="IPR035298">
    <property type="entry name" value="PSMD13"/>
</dbReference>
<sequence>MASTNMQIEHDMTLWLTQQRTAMPADLKTHYSTFADLYDRKLWHQLTVAIEKFSSLAAASPYLLSLYENFISDFEKKINPISLVRFLTNAARQLKDPKDALKFLDTQAEKLQDPATGSKEAFVLATMEAAHYRQMTGDLDGCKKSIDASEKLLDDLPSTEPVINAAFYRVSANYYKSKMAYQQYYHNALLFLSSVSLDDLSVQEKQERAYELSMSALLGENLYNFGELLMHPILDSLKGTAFEWLRTLLFQFNTGDMEGFEKICRTGDFLKQPLLVNSLAFLRQKLCLMTLIEAVFKRTKELRGRMTFFEISRETRVSLDEVEHLVMKALTLGLIRGKIDEVDTVVIVTWVQPRVLDKTQIKTINDRLEGWSSKILEHVTGLEQEESVKGLLVQ</sequence>
<organism evidence="4 5">
    <name type="scientific">Batrachochytrium salamandrivorans</name>
    <dbReference type="NCBI Taxonomy" id="1357716"/>
    <lineage>
        <taxon>Eukaryota</taxon>
        <taxon>Fungi</taxon>
        <taxon>Fungi incertae sedis</taxon>
        <taxon>Chytridiomycota</taxon>
        <taxon>Chytridiomycota incertae sedis</taxon>
        <taxon>Chytridiomycetes</taxon>
        <taxon>Rhizophydiales</taxon>
        <taxon>Rhizophydiales incertae sedis</taxon>
        <taxon>Batrachochytrium</taxon>
    </lineage>
</organism>
<evidence type="ECO:0000256" key="1">
    <source>
        <dbReference type="ARBA" id="ARBA00006207"/>
    </source>
</evidence>
<evidence type="ECO:0000259" key="3">
    <source>
        <dbReference type="PROSITE" id="PS50250"/>
    </source>
</evidence>
<dbReference type="EMBL" id="JAFCIX010000572">
    <property type="protein sequence ID" value="KAH6586656.1"/>
    <property type="molecule type" value="Genomic_DNA"/>
</dbReference>
<dbReference type="SUPFAM" id="SSF46785">
    <property type="entry name" value="Winged helix' DNA-binding domain"/>
    <property type="match status" value="1"/>
</dbReference>
<dbReference type="PROSITE" id="PS50250">
    <property type="entry name" value="PCI"/>
    <property type="match status" value="1"/>
</dbReference>
<dbReference type="InterPro" id="IPR036390">
    <property type="entry name" value="WH_DNA-bd_sf"/>
</dbReference>
<gene>
    <name evidence="4" type="ORF">BASA50_000368</name>
</gene>
<comment type="similarity">
    <text evidence="1">Belongs to the proteasome subunit S11 family.</text>
</comment>
<reference evidence="4 5" key="1">
    <citation type="submission" date="2021-02" db="EMBL/GenBank/DDBJ databases">
        <title>Variation within the Batrachochytrium salamandrivorans European outbreak.</title>
        <authorList>
            <person name="Kelly M."/>
            <person name="Pasmans F."/>
            <person name="Shea T.P."/>
            <person name="Munoz J.F."/>
            <person name="Carranza S."/>
            <person name="Cuomo C.A."/>
            <person name="Martel A."/>
        </authorList>
    </citation>
    <scope>NUCLEOTIDE SEQUENCE [LARGE SCALE GENOMIC DNA]</scope>
    <source>
        <strain evidence="4 5">AMFP18/2</strain>
    </source>
</reference>
<accession>A0ABQ8EWQ8</accession>